<dbReference type="Gene3D" id="3.40.225.10">
    <property type="entry name" value="Class II aldolase/adducin N-terminal domain"/>
    <property type="match status" value="1"/>
</dbReference>
<dbReference type="PANTHER" id="PTHR20858:SF17">
    <property type="entry name" value="HYDROXYMETHYLPYRIMIDINE_PHOSPHOMETHYLPYRIMIDINE KINASE THI20-RELATED"/>
    <property type="match status" value="1"/>
</dbReference>
<evidence type="ECO:0000313" key="8">
    <source>
        <dbReference type="Proteomes" id="UP001139494"/>
    </source>
</evidence>
<reference evidence="7" key="1">
    <citation type="journal article" date="2023" name="Front. Microbiol.">
        <title>Genomic-based phylogenetic and metabolic analyses of the genus Natronomonas, and description of Natronomonas aquatica sp. nov.</title>
        <authorList>
            <person name="Garcia-Roldan A."/>
            <person name="Duran-Viseras A."/>
            <person name="de la Haba R.R."/>
            <person name="Corral P."/>
            <person name="Sanchez-Porro C."/>
            <person name="Ventosa A."/>
        </authorList>
    </citation>
    <scope>NUCLEOTIDE SEQUENCE</scope>
    <source>
        <strain evidence="7">F2-12</strain>
    </source>
</reference>
<dbReference type="EC" id="2.7.1.49" evidence="7"/>
<dbReference type="GO" id="GO:0005524">
    <property type="term" value="F:ATP binding"/>
    <property type="evidence" value="ECO:0007669"/>
    <property type="project" value="UniProtKB-KW"/>
</dbReference>
<keyword evidence="3 7" id="KW-0418">Kinase</keyword>
<name>A0A9R1CSS0_9EURY</name>
<evidence type="ECO:0000259" key="6">
    <source>
        <dbReference type="Pfam" id="PF10120"/>
    </source>
</evidence>
<keyword evidence="4" id="KW-0067">ATP-binding</keyword>
<dbReference type="PANTHER" id="PTHR20858">
    <property type="entry name" value="PHOSPHOMETHYLPYRIMIDINE KINASE"/>
    <property type="match status" value="1"/>
</dbReference>
<evidence type="ECO:0000256" key="1">
    <source>
        <dbReference type="ARBA" id="ARBA00022679"/>
    </source>
</evidence>
<dbReference type="GO" id="GO:0005829">
    <property type="term" value="C:cytosol"/>
    <property type="evidence" value="ECO:0007669"/>
    <property type="project" value="TreeGrafter"/>
</dbReference>
<dbReference type="AlphaFoldDB" id="A0A9R1CSS0"/>
<feature type="domain" description="Pyridoxamine kinase/Phosphomethylpyrimidine kinase" evidence="5">
    <location>
        <begin position="22"/>
        <end position="264"/>
    </location>
</feature>
<gene>
    <name evidence="7" type="primary">thiD</name>
    <name evidence="7" type="ORF">KM295_05745</name>
</gene>
<evidence type="ECO:0000256" key="4">
    <source>
        <dbReference type="ARBA" id="ARBA00022840"/>
    </source>
</evidence>
<dbReference type="Pfam" id="PF10120">
    <property type="entry name" value="ThiN"/>
    <property type="match status" value="1"/>
</dbReference>
<dbReference type="InterPro" id="IPR019293">
    <property type="entry name" value="ThiN"/>
</dbReference>
<dbReference type="Proteomes" id="UP001139494">
    <property type="component" value="Unassembled WGS sequence"/>
</dbReference>
<dbReference type="Pfam" id="PF08543">
    <property type="entry name" value="Phos_pyr_kin"/>
    <property type="match status" value="1"/>
</dbReference>
<proteinExistence type="predicted"/>
<organism evidence="7 8">
    <name type="scientific">Natronomonas aquatica</name>
    <dbReference type="NCBI Taxonomy" id="2841590"/>
    <lineage>
        <taxon>Archaea</taxon>
        <taxon>Methanobacteriati</taxon>
        <taxon>Methanobacteriota</taxon>
        <taxon>Stenosarchaea group</taxon>
        <taxon>Halobacteria</taxon>
        <taxon>Halobacteriales</taxon>
        <taxon>Natronomonadaceae</taxon>
        <taxon>Natronomonas</taxon>
    </lineage>
</organism>
<dbReference type="SUPFAM" id="SSF53639">
    <property type="entry name" value="AraD/HMP-PK domain-like"/>
    <property type="match status" value="1"/>
</dbReference>
<evidence type="ECO:0000256" key="2">
    <source>
        <dbReference type="ARBA" id="ARBA00022741"/>
    </source>
</evidence>
<accession>A0A9R1CSS0</accession>
<dbReference type="NCBIfam" id="TIGR00097">
    <property type="entry name" value="HMP-P_kinase"/>
    <property type="match status" value="1"/>
</dbReference>
<feature type="domain" description="Thiamine-phosphate synthase ThiN" evidence="6">
    <location>
        <begin position="281"/>
        <end position="395"/>
    </location>
</feature>
<dbReference type="Gene3D" id="3.40.1190.20">
    <property type="match status" value="1"/>
</dbReference>
<keyword evidence="1 7" id="KW-0808">Transferase</keyword>
<comment type="caution">
    <text evidence="7">The sequence shown here is derived from an EMBL/GenBank/DDBJ whole genome shotgun (WGS) entry which is preliminary data.</text>
</comment>
<dbReference type="InterPro" id="IPR004399">
    <property type="entry name" value="HMP/HMP-P_kinase_dom"/>
</dbReference>
<keyword evidence="8" id="KW-1185">Reference proteome</keyword>
<keyword evidence="2" id="KW-0547">Nucleotide-binding</keyword>
<dbReference type="FunFam" id="3.40.1190.20:FF:000003">
    <property type="entry name" value="Phosphomethylpyrimidine kinase ThiD"/>
    <property type="match status" value="1"/>
</dbReference>
<dbReference type="GO" id="GO:0008902">
    <property type="term" value="F:hydroxymethylpyrimidine kinase activity"/>
    <property type="evidence" value="ECO:0007669"/>
    <property type="project" value="UniProtKB-EC"/>
</dbReference>
<dbReference type="GO" id="GO:0008972">
    <property type="term" value="F:phosphomethylpyrimidine kinase activity"/>
    <property type="evidence" value="ECO:0007669"/>
    <property type="project" value="UniProtKB-EC"/>
</dbReference>
<dbReference type="InterPro" id="IPR036409">
    <property type="entry name" value="Aldolase_II/adducin_N_sf"/>
</dbReference>
<dbReference type="CDD" id="cd01169">
    <property type="entry name" value="HMPP_kinase"/>
    <property type="match status" value="1"/>
</dbReference>
<sequence>MTERRAPAPVDRPVVLTIAGSDSGGGAGIQADLKTIEATGGFGTSAVTAVTAQNTTGVESSHVLPIGEIDAQIDAVRSDFDVRAVKTGMLATAEVVETVTAAVRDTEAPVVVDPVMVAATGDRLLTETAESAYEALIAEATLVTPNADEAAVLTDIEPDDEASARRAGEALVGMGADAALLKGGHMPGETVLDVLVTPDSVATATHPRIDTDATHGSGCTLSAAIATRLARGESMSTAVDRSVAFMQRAIRYHHDVGRGPGAVHHLVELRNEAERGATIDSLEEAVGRLRGTDPGSIVPPEGTNVAAATPYAEGIGEIAAIEGGLERTAGGLEPNGPARFGVSTGPTRRLLEARAFRPDLCAALACRGDEEAIAAMDDLGWTVVGSDGSNDTAAMDGLGDSPGDGIVAIDHGETATVLGSGPDALVDGTVALAGEL</sequence>
<evidence type="ECO:0000259" key="5">
    <source>
        <dbReference type="Pfam" id="PF08543"/>
    </source>
</evidence>
<evidence type="ECO:0000313" key="7">
    <source>
        <dbReference type="EMBL" id="MCQ4333009.1"/>
    </source>
</evidence>
<dbReference type="EMBL" id="JAHLKM010000005">
    <property type="protein sequence ID" value="MCQ4333009.1"/>
    <property type="molecule type" value="Genomic_DNA"/>
</dbReference>
<dbReference type="EC" id="2.7.4.7" evidence="7"/>
<dbReference type="SUPFAM" id="SSF53613">
    <property type="entry name" value="Ribokinase-like"/>
    <property type="match status" value="1"/>
</dbReference>
<dbReference type="GO" id="GO:0009228">
    <property type="term" value="P:thiamine biosynthetic process"/>
    <property type="evidence" value="ECO:0007669"/>
    <property type="project" value="InterPro"/>
</dbReference>
<evidence type="ECO:0000256" key="3">
    <source>
        <dbReference type="ARBA" id="ARBA00022777"/>
    </source>
</evidence>
<dbReference type="RefSeq" id="WP_256029002.1">
    <property type="nucleotide sequence ID" value="NZ_JAHLKM010000005.1"/>
</dbReference>
<dbReference type="InterPro" id="IPR029056">
    <property type="entry name" value="Ribokinase-like"/>
</dbReference>
<protein>
    <submittedName>
        <fullName evidence="7">Bifunctional hydroxymethylpyrimidine kinase/phosphomethylpyrimidine kinase</fullName>
        <ecNumber evidence="7">2.7.1.49</ecNumber>
        <ecNumber evidence="7">2.7.4.7</ecNumber>
    </submittedName>
</protein>
<dbReference type="InterPro" id="IPR013749">
    <property type="entry name" value="PM/HMP-P_kinase-1"/>
</dbReference>